<dbReference type="Proteomes" id="UP001139887">
    <property type="component" value="Unassembled WGS sequence"/>
</dbReference>
<gene>
    <name evidence="2" type="ORF">IWW36_005059</name>
</gene>
<reference evidence="2" key="1">
    <citation type="submission" date="2022-07" db="EMBL/GenBank/DDBJ databases">
        <title>Phylogenomic reconstructions and comparative analyses of Kickxellomycotina fungi.</title>
        <authorList>
            <person name="Reynolds N.K."/>
            <person name="Stajich J.E."/>
            <person name="Barry K."/>
            <person name="Grigoriev I.V."/>
            <person name="Crous P."/>
            <person name="Smith M.E."/>
        </authorList>
    </citation>
    <scope>NUCLEOTIDE SEQUENCE</scope>
    <source>
        <strain evidence="2">NRRL 1566</strain>
    </source>
</reference>
<dbReference type="OrthoDB" id="5528187at2759"/>
<feature type="compositionally biased region" description="Polar residues" evidence="1">
    <location>
        <begin position="10"/>
        <end position="26"/>
    </location>
</feature>
<feature type="region of interest" description="Disordered" evidence="1">
    <location>
        <begin position="1"/>
        <end position="37"/>
    </location>
</feature>
<evidence type="ECO:0000313" key="3">
    <source>
        <dbReference type="Proteomes" id="UP001139887"/>
    </source>
</evidence>
<evidence type="ECO:0000313" key="2">
    <source>
        <dbReference type="EMBL" id="KAJ2844750.1"/>
    </source>
</evidence>
<comment type="caution">
    <text evidence="2">The sequence shown here is derived from an EMBL/GenBank/DDBJ whole genome shotgun (WGS) entry which is preliminary data.</text>
</comment>
<name>A0A9W8LVQ5_9FUNG</name>
<accession>A0A9W8LVQ5</accession>
<evidence type="ECO:0000256" key="1">
    <source>
        <dbReference type="SAM" id="MobiDB-lite"/>
    </source>
</evidence>
<sequence>MGRTGKTLRSRSLFSQDGSTHASSARSHPYMSKHCPSQNQPLAIMEMPQNFSLPNDQASKSVDSTLAYAANPNGIASPLENAVAADASIKSSDDSWSPFDSPLVQQCMSSNRAQSLTSLLENKEHTPMYVPENISISSSSRAPSLFTTTYAGHAYASEEITVRIMDIESGEYLHRFPYFTQNTRR</sequence>
<protein>
    <submittedName>
        <fullName evidence="2">Uncharacterized protein</fullName>
    </submittedName>
</protein>
<dbReference type="EMBL" id="JANBUW010000991">
    <property type="protein sequence ID" value="KAJ2844750.1"/>
    <property type="molecule type" value="Genomic_DNA"/>
</dbReference>
<organism evidence="2 3">
    <name type="scientific">Coemansia brasiliensis</name>
    <dbReference type="NCBI Taxonomy" id="2650707"/>
    <lineage>
        <taxon>Eukaryota</taxon>
        <taxon>Fungi</taxon>
        <taxon>Fungi incertae sedis</taxon>
        <taxon>Zoopagomycota</taxon>
        <taxon>Kickxellomycotina</taxon>
        <taxon>Kickxellomycetes</taxon>
        <taxon>Kickxellales</taxon>
        <taxon>Kickxellaceae</taxon>
        <taxon>Coemansia</taxon>
    </lineage>
</organism>
<keyword evidence="3" id="KW-1185">Reference proteome</keyword>
<dbReference type="AlphaFoldDB" id="A0A9W8LVQ5"/>
<proteinExistence type="predicted"/>